<comment type="similarity">
    <text evidence="1">Belongs to the glycerophosphoryl diester phosphodiesterase family.</text>
</comment>
<feature type="non-terminal residue" evidence="4">
    <location>
        <position position="1"/>
    </location>
</feature>
<dbReference type="GO" id="GO:0046475">
    <property type="term" value="P:glycerophospholipid catabolic process"/>
    <property type="evidence" value="ECO:0007669"/>
    <property type="project" value="TreeGrafter"/>
</dbReference>
<reference evidence="4" key="1">
    <citation type="submission" date="2017-12" db="EMBL/GenBank/DDBJ databases">
        <title>High-resolution comparative analysis of great ape genomes.</title>
        <authorList>
            <person name="Pollen A."/>
            <person name="Hastie A."/>
            <person name="Hormozdiari F."/>
            <person name="Dougherty M."/>
            <person name="Liu R."/>
            <person name="Chaisson M."/>
            <person name="Hoppe E."/>
            <person name="Hill C."/>
            <person name="Pang A."/>
            <person name="Hillier L."/>
            <person name="Baker C."/>
            <person name="Armstrong J."/>
            <person name="Shendure J."/>
            <person name="Paten B."/>
            <person name="Wilson R."/>
            <person name="Chao H."/>
            <person name="Schneider V."/>
            <person name="Ventura M."/>
            <person name="Kronenberg Z."/>
            <person name="Murali S."/>
            <person name="Gordon D."/>
            <person name="Cantsilieris S."/>
            <person name="Munson K."/>
            <person name="Nelson B."/>
            <person name="Raja A."/>
            <person name="Underwood J."/>
            <person name="Diekhans M."/>
            <person name="Fiddes I."/>
            <person name="Haussler D."/>
            <person name="Eichler E."/>
        </authorList>
    </citation>
    <scope>NUCLEOTIDE SEQUENCE [LARGE SCALE GENOMIC DNA]</scope>
    <source>
        <strain evidence="4">Susie</strain>
    </source>
</reference>
<organism evidence="4">
    <name type="scientific">Pongo abelii</name>
    <name type="common">Sumatran orangutan</name>
    <name type="synonym">Pongo pygmaeus abelii</name>
    <dbReference type="NCBI Taxonomy" id="9601"/>
    <lineage>
        <taxon>Eukaryota</taxon>
        <taxon>Metazoa</taxon>
        <taxon>Chordata</taxon>
        <taxon>Craniata</taxon>
        <taxon>Vertebrata</taxon>
        <taxon>Euteleostomi</taxon>
        <taxon>Mammalia</taxon>
        <taxon>Eutheria</taxon>
        <taxon>Euarchontoglires</taxon>
        <taxon>Primates</taxon>
        <taxon>Haplorrhini</taxon>
        <taxon>Catarrhini</taxon>
        <taxon>Hominidae</taxon>
        <taxon>Pongo</taxon>
    </lineage>
</organism>
<dbReference type="Pfam" id="PF03009">
    <property type="entry name" value="GDPD"/>
    <property type="match status" value="1"/>
</dbReference>
<dbReference type="SUPFAM" id="SSF51695">
    <property type="entry name" value="PLC-like phosphodiesterases"/>
    <property type="match status" value="1"/>
</dbReference>
<comment type="caution">
    <text evidence="4">The sequence shown here is derived from an EMBL/GenBank/DDBJ whole genome shotgun (WGS) entry which is preliminary data.</text>
</comment>
<feature type="domain" description="GP-PDE" evidence="3">
    <location>
        <begin position="1"/>
        <end position="61"/>
    </location>
</feature>
<dbReference type="InterPro" id="IPR051578">
    <property type="entry name" value="GDPD"/>
</dbReference>
<evidence type="ECO:0000256" key="1">
    <source>
        <dbReference type="ARBA" id="ARBA00007277"/>
    </source>
</evidence>
<evidence type="ECO:0000256" key="2">
    <source>
        <dbReference type="ARBA" id="ARBA00022801"/>
    </source>
</evidence>
<evidence type="ECO:0000313" key="4">
    <source>
        <dbReference type="EMBL" id="PNJ24321.1"/>
    </source>
</evidence>
<dbReference type="GO" id="GO:0047389">
    <property type="term" value="F:glycerophosphocholine phosphodiesterase activity"/>
    <property type="evidence" value="ECO:0007669"/>
    <property type="project" value="TreeGrafter"/>
</dbReference>
<dbReference type="InterPro" id="IPR030395">
    <property type="entry name" value="GP_PDE_dom"/>
</dbReference>
<gene>
    <name evidence="4" type="ORF">CR201_G0040460</name>
</gene>
<dbReference type="PANTHER" id="PTHR22958:SF1">
    <property type="entry name" value="GLYCEROPHOSPHOCHOLINE PHOSPHODIESTERASE GPCPD1"/>
    <property type="match status" value="1"/>
</dbReference>
<keyword evidence="2" id="KW-0378">Hydrolase</keyword>
<evidence type="ECO:0000259" key="3">
    <source>
        <dbReference type="PROSITE" id="PS51704"/>
    </source>
</evidence>
<name>A0A2J8SU81_PONAB</name>
<proteinExistence type="inferred from homology"/>
<dbReference type="AlphaFoldDB" id="A0A2J8SU81"/>
<dbReference type="PANTHER" id="PTHR22958">
    <property type="entry name" value="GLYCEROPHOSPHORYL DIESTER PHOSPHODIESTERASE"/>
    <property type="match status" value="1"/>
</dbReference>
<dbReference type="EMBL" id="NDHI03003544">
    <property type="protein sequence ID" value="PNJ24321.1"/>
    <property type="molecule type" value="Genomic_DNA"/>
</dbReference>
<dbReference type="Gene3D" id="3.20.20.190">
    <property type="entry name" value="Phosphatidylinositol (PI) phosphodiesterase"/>
    <property type="match status" value="1"/>
</dbReference>
<dbReference type="PROSITE" id="PS51704">
    <property type="entry name" value="GP_PDE"/>
    <property type="match status" value="1"/>
</dbReference>
<dbReference type="InterPro" id="IPR017946">
    <property type="entry name" value="PLC-like_Pdiesterase_TIM-brl"/>
</dbReference>
<accession>A0A2J8SU81</accession>
<sequence>ENTIASLRNAASHGAAFVEFDVHLSKDFVPVVYHDLTCCLTMKKLSLALQLSPSCIFLPEI</sequence>
<protein>
    <submittedName>
        <fullName evidence="4">GPCPD1 isoform 6</fullName>
    </submittedName>
</protein>